<name>A0A328U922_9FIRM</name>
<dbReference type="InterPro" id="IPR050065">
    <property type="entry name" value="GlmU-like"/>
</dbReference>
<protein>
    <submittedName>
        <fullName evidence="4">Choline-phosphate cytidylyltransferase</fullName>
    </submittedName>
</protein>
<comment type="caution">
    <text evidence="4">The sequence shown here is derived from an EMBL/GenBank/DDBJ whole genome shotgun (WGS) entry which is preliminary data.</text>
</comment>
<evidence type="ECO:0000256" key="1">
    <source>
        <dbReference type="ARBA" id="ARBA00022679"/>
    </source>
</evidence>
<accession>A0A328U922</accession>
<keyword evidence="1 4" id="KW-0808">Transferase</keyword>
<dbReference type="Pfam" id="PF12804">
    <property type="entry name" value="NTP_transf_3"/>
    <property type="match status" value="1"/>
</dbReference>
<keyword evidence="2 4" id="KW-0548">Nucleotidyltransferase</keyword>
<evidence type="ECO:0000256" key="2">
    <source>
        <dbReference type="ARBA" id="ARBA00022695"/>
    </source>
</evidence>
<dbReference type="EMBL" id="QLYR01000013">
    <property type="protein sequence ID" value="RAQ22468.1"/>
    <property type="molecule type" value="Genomic_DNA"/>
</dbReference>
<dbReference type="InterPro" id="IPR025877">
    <property type="entry name" value="MobA-like_NTP_Trfase"/>
</dbReference>
<evidence type="ECO:0000313" key="4">
    <source>
        <dbReference type="EMBL" id="RAQ22468.1"/>
    </source>
</evidence>
<reference evidence="4 5" key="1">
    <citation type="submission" date="2018-06" db="EMBL/GenBank/DDBJ databases">
        <title>Noncontiguous genome sequence of Ruminococcaceae bacterium ASD2818.</title>
        <authorList>
            <person name="Chaplin A.V."/>
            <person name="Sokolova S.R."/>
            <person name="Kochetkova T.O."/>
            <person name="Goltsov A.Y."/>
            <person name="Trofimov D.Y."/>
            <person name="Efimov B.A."/>
        </authorList>
    </citation>
    <scope>NUCLEOTIDE SEQUENCE [LARGE SCALE GENOMIC DNA]</scope>
    <source>
        <strain evidence="4 5">ASD2818</strain>
    </source>
</reference>
<organism evidence="4 5">
    <name type="scientific">Hydrogeniiclostridium mannosilyticum</name>
    <dbReference type="NCBI Taxonomy" id="2764322"/>
    <lineage>
        <taxon>Bacteria</taxon>
        <taxon>Bacillati</taxon>
        <taxon>Bacillota</taxon>
        <taxon>Clostridia</taxon>
        <taxon>Eubacteriales</taxon>
        <taxon>Acutalibacteraceae</taxon>
        <taxon>Hydrogeniiclostridium</taxon>
    </lineage>
</organism>
<keyword evidence="5" id="KW-1185">Reference proteome</keyword>
<dbReference type="RefSeq" id="WP_112333643.1">
    <property type="nucleotide sequence ID" value="NZ_QLYR01000013.1"/>
</dbReference>
<dbReference type="PANTHER" id="PTHR43584:SF5">
    <property type="entry name" value="PROTEIN LICC"/>
    <property type="match status" value="1"/>
</dbReference>
<sequence>MGYQVDNAVIMAAGVSSRFAPLSYETPKALITVNGEVLLERQIRQLKDAGIEEIILVVGYMKEQFYYLQDKLGVRIVENNDYKTRNNHSSIYAVREYLRNTYICSADNYFTKNPFERVVDDAYYAALYADGETKEWCMETGDDGYVNRVQIGGKGAWYMLGHAFWNENFSRRFVSILEAEYQLPETAGLLWEAIYMKHLDELKLKVRHYDPDFIFEFDSLDELRTFDKSYIGDTRSAILKGIAQEMGCSEAQISQITVIKDPLGVEAAGFEFMCGAERYEYYYERKVWRKV</sequence>
<dbReference type="SUPFAM" id="SSF53448">
    <property type="entry name" value="Nucleotide-diphospho-sugar transferases"/>
    <property type="match status" value="1"/>
</dbReference>
<evidence type="ECO:0000259" key="3">
    <source>
        <dbReference type="Pfam" id="PF12804"/>
    </source>
</evidence>
<feature type="domain" description="MobA-like NTP transferase" evidence="3">
    <location>
        <begin position="8"/>
        <end position="118"/>
    </location>
</feature>
<dbReference type="GO" id="GO:0016779">
    <property type="term" value="F:nucleotidyltransferase activity"/>
    <property type="evidence" value="ECO:0007669"/>
    <property type="project" value="UniProtKB-KW"/>
</dbReference>
<dbReference type="PANTHER" id="PTHR43584">
    <property type="entry name" value="NUCLEOTIDYL TRANSFERASE"/>
    <property type="match status" value="1"/>
</dbReference>
<gene>
    <name evidence="4" type="ORF">DPQ25_13190</name>
</gene>
<evidence type="ECO:0000313" key="5">
    <source>
        <dbReference type="Proteomes" id="UP000249377"/>
    </source>
</evidence>
<proteinExistence type="predicted"/>
<dbReference type="CDD" id="cd02523">
    <property type="entry name" value="PC_cytidylyltransferase"/>
    <property type="match status" value="1"/>
</dbReference>
<dbReference type="InterPro" id="IPR029044">
    <property type="entry name" value="Nucleotide-diphossugar_trans"/>
</dbReference>
<dbReference type="Proteomes" id="UP000249377">
    <property type="component" value="Unassembled WGS sequence"/>
</dbReference>
<dbReference type="AlphaFoldDB" id="A0A328U922"/>
<dbReference type="Gene3D" id="3.90.550.10">
    <property type="entry name" value="Spore Coat Polysaccharide Biosynthesis Protein SpsA, Chain A"/>
    <property type="match status" value="1"/>
</dbReference>